<dbReference type="NCBIfam" id="TIGR03779">
    <property type="entry name" value="Bac_Flav_CT_M"/>
    <property type="match status" value="1"/>
</dbReference>
<keyword evidence="1" id="KW-0175">Coiled coil</keyword>
<proteinExistence type="predicted"/>
<dbReference type="InterPro" id="IPR022187">
    <property type="entry name" value="Conjug_transposon_TraM"/>
</dbReference>
<evidence type="ECO:0000259" key="4">
    <source>
        <dbReference type="Pfam" id="PF12508"/>
    </source>
</evidence>
<keyword evidence="6" id="KW-1185">Reference proteome</keyword>
<dbReference type="EMBL" id="FOVI01000050">
    <property type="protein sequence ID" value="SFO39559.1"/>
    <property type="molecule type" value="Genomic_DNA"/>
</dbReference>
<evidence type="ECO:0000313" key="5">
    <source>
        <dbReference type="EMBL" id="SFO39559.1"/>
    </source>
</evidence>
<feature type="domain" description="Conjugative transposon TraM C-terminal" evidence="4">
    <location>
        <begin position="294"/>
        <end position="443"/>
    </location>
</feature>
<keyword evidence="3" id="KW-1133">Transmembrane helix</keyword>
<dbReference type="RefSeq" id="WP_091526619.1">
    <property type="nucleotide sequence ID" value="NZ_FOVI01000050.1"/>
</dbReference>
<organism evidence="5 6">
    <name type="scientific">Paenimyroides ummariense</name>
    <dbReference type="NCBI Taxonomy" id="913024"/>
    <lineage>
        <taxon>Bacteria</taxon>
        <taxon>Pseudomonadati</taxon>
        <taxon>Bacteroidota</taxon>
        <taxon>Flavobacteriia</taxon>
        <taxon>Flavobacteriales</taxon>
        <taxon>Flavobacteriaceae</taxon>
        <taxon>Paenimyroides</taxon>
    </lineage>
</organism>
<keyword evidence="3" id="KW-0812">Transmembrane</keyword>
<reference evidence="6" key="1">
    <citation type="submission" date="2016-10" db="EMBL/GenBank/DDBJ databases">
        <authorList>
            <person name="Varghese N."/>
            <person name="Submissions S."/>
        </authorList>
    </citation>
    <scope>NUCLEOTIDE SEQUENCE [LARGE SCALE GENOMIC DNA]</scope>
    <source>
        <strain evidence="6">DS-12</strain>
    </source>
</reference>
<dbReference type="STRING" id="913024.SAMN05421741_1506"/>
<evidence type="ECO:0000256" key="1">
    <source>
        <dbReference type="SAM" id="Coils"/>
    </source>
</evidence>
<protein>
    <submittedName>
        <fullName evidence="5">Bacteroides conjugative transposon TraM protein</fullName>
    </submittedName>
</protein>
<feature type="transmembrane region" description="Helical" evidence="3">
    <location>
        <begin position="39"/>
        <end position="56"/>
    </location>
</feature>
<name>A0A1I5GUE5_9FLAO</name>
<accession>A0A1I5GUE5</accession>
<dbReference type="Pfam" id="PF12508">
    <property type="entry name" value="Transposon_TraM"/>
    <property type="match status" value="1"/>
</dbReference>
<dbReference type="Proteomes" id="UP000199036">
    <property type="component" value="Unassembled WGS sequence"/>
</dbReference>
<keyword evidence="3" id="KW-0472">Membrane</keyword>
<evidence type="ECO:0000256" key="3">
    <source>
        <dbReference type="SAM" id="Phobius"/>
    </source>
</evidence>
<gene>
    <name evidence="5" type="ORF">SAMN05421741_1506</name>
</gene>
<sequence length="446" mass="49689">MKENENKKTVVKVTEGTLKDTDHQTESTQNKLERFKKPLIFGLMGIVFFGCMYLIFKPSEDKQTIENVGLNDVVPQASGSRLPDDKGKAYEQELLLQKDQEKRSTLTTLADYWNTEEKQSPNISLSEKESNPFGNSKKNESTSNSHVYSYQSAQGTLNSFYEKDNNETQELRKQLEELKRELAEKDIPKPPTVDDQLALMEKSYQMAAKYLPGTNLNNNDLPQVTSTNTTDKTAIKTSSKESFVPLISKSKNTVSSLYREPTDSEFLNNWSEERNREFYSPIIKKETAQPKNSIKAMVLETQTIISDTGVRLRLLESAQTSGRIIPQGTLVSAVAKLQAGRLQLKINSIELEGTIIPVDLTIYDLDGQPGLYIPYSPEINAASEMAANMSQTSGSSLMLTQSAGQQVAADLSRGVIQGISGYFSKKARTPKVTLKGGHQVFLVSKK</sequence>
<evidence type="ECO:0000256" key="2">
    <source>
        <dbReference type="SAM" id="MobiDB-lite"/>
    </source>
</evidence>
<dbReference type="AlphaFoldDB" id="A0A1I5GUE5"/>
<dbReference type="OrthoDB" id="1311366at2"/>
<feature type="coiled-coil region" evidence="1">
    <location>
        <begin position="158"/>
        <end position="185"/>
    </location>
</feature>
<feature type="compositionally biased region" description="Polar residues" evidence="2">
    <location>
        <begin position="132"/>
        <end position="148"/>
    </location>
</feature>
<dbReference type="InterPro" id="IPR055407">
    <property type="entry name" value="TraM_C"/>
</dbReference>
<feature type="region of interest" description="Disordered" evidence="2">
    <location>
        <begin position="117"/>
        <end position="148"/>
    </location>
</feature>
<evidence type="ECO:0000313" key="6">
    <source>
        <dbReference type="Proteomes" id="UP000199036"/>
    </source>
</evidence>